<gene>
    <name evidence="7" type="ORF">HAKA00212_LOCUS11580</name>
</gene>
<evidence type="ECO:0000313" key="7">
    <source>
        <dbReference type="EMBL" id="CAE0632868.1"/>
    </source>
</evidence>
<proteinExistence type="predicted"/>
<keyword evidence="4" id="KW-0539">Nucleus</keyword>
<evidence type="ECO:0000256" key="4">
    <source>
        <dbReference type="ARBA" id="ARBA00023242"/>
    </source>
</evidence>
<comment type="subcellular location">
    <subcellularLocation>
        <location evidence="1">Nucleus</location>
    </subcellularLocation>
</comment>
<accession>A0A6V1M0Z9</accession>
<evidence type="ECO:0000256" key="5">
    <source>
        <dbReference type="SAM" id="MobiDB-lite"/>
    </source>
</evidence>
<reference evidence="7" key="1">
    <citation type="submission" date="2021-01" db="EMBL/GenBank/DDBJ databases">
        <authorList>
            <person name="Corre E."/>
            <person name="Pelletier E."/>
            <person name="Niang G."/>
            <person name="Scheremetjew M."/>
            <person name="Finn R."/>
            <person name="Kale V."/>
            <person name="Holt S."/>
            <person name="Cochrane G."/>
            <person name="Meng A."/>
            <person name="Brown T."/>
            <person name="Cohen L."/>
        </authorList>
    </citation>
    <scope>NUCLEOTIDE SEQUENCE</scope>
    <source>
        <strain evidence="7">CCMP3107</strain>
    </source>
</reference>
<evidence type="ECO:0000259" key="6">
    <source>
        <dbReference type="Pfam" id="PF10497"/>
    </source>
</evidence>
<feature type="domain" description="Zinc-finger" evidence="6">
    <location>
        <begin position="22"/>
        <end position="115"/>
    </location>
</feature>
<dbReference type="GO" id="GO:0005634">
    <property type="term" value="C:nucleus"/>
    <property type="evidence" value="ECO:0007669"/>
    <property type="project" value="UniProtKB-SubCell"/>
</dbReference>
<evidence type="ECO:0000256" key="3">
    <source>
        <dbReference type="ARBA" id="ARBA00023163"/>
    </source>
</evidence>
<dbReference type="EMBL" id="HBIU01025092">
    <property type="protein sequence ID" value="CAE0632868.1"/>
    <property type="molecule type" value="Transcribed_RNA"/>
</dbReference>
<evidence type="ECO:0000256" key="1">
    <source>
        <dbReference type="ARBA" id="ARBA00004123"/>
    </source>
</evidence>
<protein>
    <recommendedName>
        <fullName evidence="6">Zinc-finger domain-containing protein</fullName>
    </recommendedName>
</protein>
<evidence type="ECO:0000256" key="2">
    <source>
        <dbReference type="ARBA" id="ARBA00023015"/>
    </source>
</evidence>
<dbReference type="Pfam" id="PF10497">
    <property type="entry name" value="zf-4CXXC_R1"/>
    <property type="match status" value="1"/>
</dbReference>
<keyword evidence="2" id="KW-0805">Transcription regulation</keyword>
<dbReference type="InterPro" id="IPR018866">
    <property type="entry name" value="Znf-4CXXC_R1"/>
</dbReference>
<keyword evidence="3" id="KW-0804">Transcription</keyword>
<dbReference type="AlphaFoldDB" id="A0A6V1M0Z9"/>
<name>A0A6V1M0Z9_HETAK</name>
<sequence>MDIAEQLQQPSLASKVQITERVSSSCHCCHNVRDRVWGNCQKGYTSHFYCEPHLLKRFNLTPKQLIENPDRFAECPVCDKSCTCGPCQNGPQKRKGFEGTTELSEEAVALAAKGAQEMWDQAAGGITSMRGGRLPNAAPTTLHQDANCHICHSKVNISYSSCQRGFRSHSYCAKHLLSKFRIDPALWSQTDNTLLPPCPVCSLTCPCKACQRKLLDGGEEAALEKALKVPRLDPGLSAAGVPAAPASAPAASFQFPAPGAGGTLYYPCGSTALSVHGGEGGALPAAPALAPAPLPVATAPIPVYGAQAVPANLPAIAGTTGWGMILPSGPLTGAGKESNWSNGGGEEEESVWV</sequence>
<organism evidence="7">
    <name type="scientific">Heterosigma akashiwo</name>
    <name type="common">Chromophytic alga</name>
    <name type="synonym">Heterosigma carterae</name>
    <dbReference type="NCBI Taxonomy" id="2829"/>
    <lineage>
        <taxon>Eukaryota</taxon>
        <taxon>Sar</taxon>
        <taxon>Stramenopiles</taxon>
        <taxon>Ochrophyta</taxon>
        <taxon>Raphidophyceae</taxon>
        <taxon>Chattonellales</taxon>
        <taxon>Chattonellaceae</taxon>
        <taxon>Heterosigma</taxon>
    </lineage>
</organism>
<feature type="region of interest" description="Disordered" evidence="5">
    <location>
        <begin position="334"/>
        <end position="353"/>
    </location>
</feature>